<dbReference type="GO" id="GO:0006633">
    <property type="term" value="P:fatty acid biosynthetic process"/>
    <property type="evidence" value="ECO:0007669"/>
    <property type="project" value="TreeGrafter"/>
</dbReference>
<dbReference type="Gene3D" id="3.40.47.10">
    <property type="match status" value="2"/>
</dbReference>
<evidence type="ECO:0008006" key="8">
    <source>
        <dbReference type="Google" id="ProtNLM"/>
    </source>
</evidence>
<evidence type="ECO:0000259" key="5">
    <source>
        <dbReference type="PROSITE" id="PS52004"/>
    </source>
</evidence>
<gene>
    <name evidence="6" type="ORF">PENTCL1PPCAC_25306</name>
</gene>
<proteinExistence type="predicted"/>
<dbReference type="Pfam" id="PF14765">
    <property type="entry name" value="PS-DH"/>
    <property type="match status" value="1"/>
</dbReference>
<evidence type="ECO:0000313" key="6">
    <source>
        <dbReference type="EMBL" id="GMT03132.1"/>
    </source>
</evidence>
<feature type="domain" description="Ketosynthase family 3 (KS3)" evidence="5">
    <location>
        <begin position="1"/>
        <end position="396"/>
    </location>
</feature>
<dbReference type="Pfam" id="PF00550">
    <property type="entry name" value="PP-binding"/>
    <property type="match status" value="1"/>
</dbReference>
<dbReference type="SMART" id="SM00823">
    <property type="entry name" value="PKS_PP"/>
    <property type="match status" value="2"/>
</dbReference>
<dbReference type="InterPro" id="IPR020841">
    <property type="entry name" value="PKS_Beta-ketoAc_synthase_dom"/>
</dbReference>
<dbReference type="Pfam" id="PF22621">
    <property type="entry name" value="CurL-like_PKS_C"/>
    <property type="match status" value="1"/>
</dbReference>
<dbReference type="InterPro" id="IPR049551">
    <property type="entry name" value="PKS_DH_C"/>
</dbReference>
<dbReference type="PROSITE" id="PS50075">
    <property type="entry name" value="CARRIER"/>
    <property type="match status" value="2"/>
</dbReference>
<feature type="domain" description="Carrier" evidence="4">
    <location>
        <begin position="1757"/>
        <end position="1831"/>
    </location>
</feature>
<dbReference type="InterPro" id="IPR050091">
    <property type="entry name" value="PKS_NRPS_Biosynth_Enz"/>
</dbReference>
<evidence type="ECO:0000313" key="7">
    <source>
        <dbReference type="Proteomes" id="UP001432027"/>
    </source>
</evidence>
<name>A0AAV5U9R0_9BILA</name>
<keyword evidence="2" id="KW-0597">Phosphoprotein</keyword>
<evidence type="ECO:0000256" key="2">
    <source>
        <dbReference type="ARBA" id="ARBA00022553"/>
    </source>
</evidence>
<dbReference type="Gene3D" id="3.30.70.3290">
    <property type="match status" value="2"/>
</dbReference>
<comment type="caution">
    <text evidence="6">The sequence shown here is derived from an EMBL/GenBank/DDBJ whole genome shotgun (WGS) entry which is preliminary data.</text>
</comment>
<dbReference type="InterPro" id="IPR009081">
    <property type="entry name" value="PP-bd_ACP"/>
</dbReference>
<dbReference type="InterPro" id="IPR001227">
    <property type="entry name" value="Ac_transferase_dom_sf"/>
</dbReference>
<keyword evidence="3" id="KW-0808">Transferase</keyword>
<sequence length="1856" mass="201957">MPSACIVGSWVQSGTAGDEWEVKEALAIGRDSIGDYLRTEFEQLRDTMRPTLRIGHVRAASHFDHDYFGMSEAESLAMDPQIRRALQGTIYALENAGITLTEARSLQPQVYSSNWIVEYPDLLEGTEQFRVTGNSSSMIVGRVAHMLDTRGASMVVDTGCASGLAASHLARLAIEKGETQLAIVVTTNLIGWKSTASMLKINMLSQSGFSHTFDRDACGFLRADAFGVLIYGSDELAQAKGWRVRGTLAATHMNSDGATRNITSPCVNAQVEMYDSLLSGRDRASIDCVIAHGTGTKVGDRVELGSINRLFPRPLPVYSCKSLFGHGESTSSLLALISAVQCLETGRLPSQLHLSLPREETGDKHLPFIREERPLNMIALSAFSYGGSNVAGLLEKHTVIRAPAAADERTWMVALISAKTAPALDQRLLDLSEFLEQSSASTADILHTINARRSFYPLRRAVVGRTRAEIARKLRDGHVIDAPAGTGPALRFRLGDGEQLWRYRTLYEGSSVFREAVDSLCEEAKEIHAPETLKKCLFAPFDASDDRGAAQLLLTLALVKMWECFGAVPSSLTPTSLVGVVAALVITGSINVKRVLNVLKENKIPTNPPLQFTPTIPLVAEDGVTPFQSFEDIFNSFNRSGTGHLVSFGGIAEDEGCFCEIRRTERLLGEMFVRGVDVQVNARSGAICDLPLYPFTPTEFWPEPKNLQAPTPNMIPAQIPINEKVLDVNAEATIRDLVAKFVDDLTDETVIPEVLDSLSAMDLTASLGEPFGLTLPLGTTDRHPTMPELVAYVSARLREEPTQKATTAPVTGSGSGKLGILGFDVVAADADGLEEVHDKLASGRLSASYELFRVEEFDAEYFGVNKDEADFMDPQHRLLLQSAVRVWQQAGSPDLESADLLLAISSTSDHRTNIERESARLDERLWQGTNHSVFSGLAAKVLGVGGRSCVIDTTCTSVYSALEVAAERIQSGAVSHVVILSAKLHLSDAWRESLASFLTPPQGGRAAPFSASAEGYVRCECAGALIVGPAEGGSAPSLAIIDCVRTKQSGSGVMPSEGALVDLIDVDVDVLIAHGTGTLSGDRVEAAAYIAQKKTPRLLASVKAALGHAEAASGLLHLSAAIGMLRSGRVNAHQNVDLLMEQLRSADHITMPFVTEEPPEGLARVGLVGYGVAGVHGYACLSASPPLSTDLPRSKAAPVVLPVSAHSEQALQRNLNALREMLLTTSAPLVEIAAQLQARDPMKSRAAVVGATHSQAALALVAPLRTPQSLFVAHCVPEDVDVVGFSRGCPAFKKDYVQFMTAIGGNLTAYDIRSSVAGMAALIRLFLSIDPIHSICVTESGSLAVILALNLAPPSTIRDLIRAYDRGDTRSLLIAARDVDFGRTHYKVVDAAGAVVGDAASLEVACRTPGVNVDADILVGGRGFRGGRVIGRMEDLAALFAQMFVNGGELDWSLLGVKRREAAARVPAYAFTRARFARFLQRSNIDTRLKRYAYLSDHVIQTGMILPGAYSIARMLERLDARALAMIDFVASAYVHRPVAYTIGFDDGFHVALADGVAIIQALLPKRDIRVRMIPKVSNPKRWSKAQLYEKLWQNDYTFKPYFKTLSWIEVDENGIGRARLDRRPELDVQIDAVFQCIIFGHLCKHPDDNATYLPFYCEQIRVDRETLKKAGPIDVVFRLGQGTKSIHGDALAYVGKKLVVEVQNFVFARREKEKAPVITPPIAPQGEMIRVMTVQVEENMPESEDSDGFIKLEKRLSAEEAEQLLRHKIMTMLKVDEIDDELGFFEMGLVSHQMILLRNYLRDMFPDVSPVAAFDYPTIEKLGAYLSNLEWIGSEEDLPQDEPRVMVARVIEEEK</sequence>
<accession>A0AAV5U9R0</accession>
<dbReference type="PANTHER" id="PTHR43775:SF52">
    <property type="entry name" value="STEREOSELECTIVE KETO-REDUCTASE AF490"/>
    <property type="match status" value="1"/>
</dbReference>
<dbReference type="CDD" id="cd00833">
    <property type="entry name" value="PKS"/>
    <property type="match status" value="1"/>
</dbReference>
<dbReference type="Gene3D" id="3.10.129.110">
    <property type="entry name" value="Polyketide synthase dehydratase"/>
    <property type="match status" value="1"/>
</dbReference>
<dbReference type="InterPro" id="IPR014031">
    <property type="entry name" value="Ketoacyl_synth_C"/>
</dbReference>
<feature type="non-terminal residue" evidence="6">
    <location>
        <position position="1856"/>
    </location>
</feature>
<dbReference type="Pfam" id="PF00109">
    <property type="entry name" value="ketoacyl-synt"/>
    <property type="match status" value="2"/>
</dbReference>
<dbReference type="InterPro" id="IPR042104">
    <property type="entry name" value="PKS_dehydratase_sf"/>
</dbReference>
<dbReference type="SMART" id="SM00825">
    <property type="entry name" value="PKS_KS"/>
    <property type="match status" value="1"/>
</dbReference>
<keyword evidence="1" id="KW-0596">Phosphopantetheine</keyword>
<dbReference type="EMBL" id="BTSX01000006">
    <property type="protein sequence ID" value="GMT03132.1"/>
    <property type="molecule type" value="Genomic_DNA"/>
</dbReference>
<dbReference type="PROSITE" id="PS52004">
    <property type="entry name" value="KS3_2"/>
    <property type="match status" value="2"/>
</dbReference>
<dbReference type="InterPro" id="IPR036736">
    <property type="entry name" value="ACP-like_sf"/>
</dbReference>
<dbReference type="GO" id="GO:0031177">
    <property type="term" value="F:phosphopantetheine binding"/>
    <property type="evidence" value="ECO:0007669"/>
    <property type="project" value="InterPro"/>
</dbReference>
<feature type="domain" description="Carrier" evidence="4">
    <location>
        <begin position="712"/>
        <end position="797"/>
    </location>
</feature>
<protein>
    <recommendedName>
        <fullName evidence="8">Fatty acid synthase</fullName>
    </recommendedName>
</protein>
<evidence type="ECO:0000256" key="3">
    <source>
        <dbReference type="ARBA" id="ARBA00022679"/>
    </source>
</evidence>
<feature type="domain" description="Ketosynthase family 3 (KS3)" evidence="5">
    <location>
        <begin position="787"/>
        <end position="1183"/>
    </location>
</feature>
<dbReference type="GO" id="GO:0044550">
    <property type="term" value="P:secondary metabolite biosynthetic process"/>
    <property type="evidence" value="ECO:0007669"/>
    <property type="project" value="UniProtKB-ARBA"/>
</dbReference>
<evidence type="ECO:0000256" key="1">
    <source>
        <dbReference type="ARBA" id="ARBA00022450"/>
    </source>
</evidence>
<dbReference type="InterPro" id="IPR014030">
    <property type="entry name" value="Ketoacyl_synth_N"/>
</dbReference>
<dbReference type="InterPro" id="IPR016039">
    <property type="entry name" value="Thiolase-like"/>
</dbReference>
<dbReference type="GO" id="GO:0004312">
    <property type="term" value="F:fatty acid synthase activity"/>
    <property type="evidence" value="ECO:0007669"/>
    <property type="project" value="TreeGrafter"/>
</dbReference>
<dbReference type="SUPFAM" id="SSF53901">
    <property type="entry name" value="Thiolase-like"/>
    <property type="match status" value="2"/>
</dbReference>
<reference evidence="6" key="1">
    <citation type="submission" date="2023-10" db="EMBL/GenBank/DDBJ databases">
        <title>Genome assembly of Pristionchus species.</title>
        <authorList>
            <person name="Yoshida K."/>
            <person name="Sommer R.J."/>
        </authorList>
    </citation>
    <scope>NUCLEOTIDE SEQUENCE</scope>
    <source>
        <strain evidence="6">RS0144</strain>
    </source>
</reference>
<dbReference type="SUPFAM" id="SSF47336">
    <property type="entry name" value="ACP-like"/>
    <property type="match status" value="2"/>
</dbReference>
<keyword evidence="7" id="KW-1185">Reference proteome</keyword>
<dbReference type="Proteomes" id="UP001432027">
    <property type="component" value="Unassembled WGS sequence"/>
</dbReference>
<dbReference type="InterPro" id="IPR020806">
    <property type="entry name" value="PKS_PP-bd"/>
</dbReference>
<evidence type="ECO:0000259" key="4">
    <source>
        <dbReference type="PROSITE" id="PS50075"/>
    </source>
</evidence>
<dbReference type="PANTHER" id="PTHR43775">
    <property type="entry name" value="FATTY ACID SYNTHASE"/>
    <property type="match status" value="1"/>
</dbReference>
<dbReference type="Gene3D" id="1.10.1200.10">
    <property type="entry name" value="ACP-like"/>
    <property type="match status" value="2"/>
</dbReference>
<organism evidence="6 7">
    <name type="scientific">Pristionchus entomophagus</name>
    <dbReference type="NCBI Taxonomy" id="358040"/>
    <lineage>
        <taxon>Eukaryota</taxon>
        <taxon>Metazoa</taxon>
        <taxon>Ecdysozoa</taxon>
        <taxon>Nematoda</taxon>
        <taxon>Chromadorea</taxon>
        <taxon>Rhabditida</taxon>
        <taxon>Rhabditina</taxon>
        <taxon>Diplogasteromorpha</taxon>
        <taxon>Diplogasteroidea</taxon>
        <taxon>Neodiplogasteridae</taxon>
        <taxon>Pristionchus</taxon>
    </lineage>
</organism>
<dbReference type="Gene3D" id="3.40.366.10">
    <property type="entry name" value="Malonyl-Coenzyme A Acyl Carrier Protein, domain 2"/>
    <property type="match status" value="1"/>
</dbReference>
<dbReference type="Pfam" id="PF02801">
    <property type="entry name" value="Ketoacyl-synt_C"/>
    <property type="match status" value="2"/>
</dbReference>